<dbReference type="GO" id="GO:0004519">
    <property type="term" value="F:endonuclease activity"/>
    <property type="evidence" value="ECO:0007669"/>
    <property type="project" value="UniProtKB-KW"/>
</dbReference>
<protein>
    <submittedName>
        <fullName evidence="2">Restriction endonuclease subunit R</fullName>
    </submittedName>
</protein>
<dbReference type="InterPro" id="IPR022625">
    <property type="entry name" value="TypeI_RM_Rsu_C"/>
</dbReference>
<evidence type="ECO:0000259" key="1">
    <source>
        <dbReference type="Pfam" id="PF12008"/>
    </source>
</evidence>
<evidence type="ECO:0000313" key="2">
    <source>
        <dbReference type="EMBL" id="PST36790.1"/>
    </source>
</evidence>
<gene>
    <name evidence="2" type="ORF">C7U56_09485</name>
</gene>
<proteinExistence type="predicted"/>
<feature type="domain" description="Type I restriction enzyme R protein C-terminal" evidence="1">
    <location>
        <begin position="17"/>
        <end position="155"/>
    </location>
</feature>
<comment type="caution">
    <text evidence="2">The sequence shown here is derived from an EMBL/GenBank/DDBJ whole genome shotgun (WGS) entry which is preliminary data.</text>
</comment>
<keyword evidence="2" id="KW-0255">Endonuclease</keyword>
<sequence>MVHLFINRVHLFNIDPNIDYILMLVEQYHEGNCEDKEILTSIRKAVDASMQLRSKKELIEAFINRVNVDTQVTTDWRRFVLTQEENDLAKIIMAEKLKPEETRKFVSNAFRDGVLKTTGTEINKLMPPVSRFGGSGRAKKKQGVIEKLKAFFEKYFGLGITEMQSEKEEN</sequence>
<dbReference type="RefSeq" id="WP_002567441.1">
    <property type="nucleotide sequence ID" value="NZ_PYLO01000003.1"/>
</dbReference>
<dbReference type="Proteomes" id="UP000241048">
    <property type="component" value="Unassembled WGS sequence"/>
</dbReference>
<accession>A0A2T3FNF1</accession>
<dbReference type="Pfam" id="PF12008">
    <property type="entry name" value="EcoR124_C"/>
    <property type="match status" value="1"/>
</dbReference>
<keyword evidence="2" id="KW-0540">Nuclease</keyword>
<name>A0A2T3FNF1_9CLOT</name>
<keyword evidence="3" id="KW-1185">Reference proteome</keyword>
<organism evidence="2 3">
    <name type="scientific">Clostridium fessum</name>
    <dbReference type="NCBI Taxonomy" id="2126740"/>
    <lineage>
        <taxon>Bacteria</taxon>
        <taxon>Bacillati</taxon>
        <taxon>Bacillota</taxon>
        <taxon>Clostridia</taxon>
        <taxon>Eubacteriales</taxon>
        <taxon>Clostridiaceae</taxon>
        <taxon>Clostridium</taxon>
    </lineage>
</organism>
<dbReference type="EMBL" id="PYLO01000003">
    <property type="protein sequence ID" value="PST36790.1"/>
    <property type="molecule type" value="Genomic_DNA"/>
</dbReference>
<evidence type="ECO:0000313" key="3">
    <source>
        <dbReference type="Proteomes" id="UP000241048"/>
    </source>
</evidence>
<dbReference type="AlphaFoldDB" id="A0A2T3FNF1"/>
<reference evidence="2 3" key="1">
    <citation type="submission" date="2018-03" db="EMBL/GenBank/DDBJ databases">
        <title>Lachnoclostridium SNUG30386 gen.nov., sp.nov., isolated from human faeces.</title>
        <authorList>
            <person name="Seo B."/>
            <person name="Jeon K."/>
            <person name="Ko G."/>
        </authorList>
    </citation>
    <scope>NUCLEOTIDE SEQUENCE [LARGE SCALE GENOMIC DNA]</scope>
    <source>
        <strain evidence="2 3">SNUG30386</strain>
    </source>
</reference>
<keyword evidence="2" id="KW-0378">Hydrolase</keyword>